<evidence type="ECO:0000256" key="7">
    <source>
        <dbReference type="SAM" id="Phobius"/>
    </source>
</evidence>
<dbReference type="PANTHER" id="PTHR30386:SF26">
    <property type="entry name" value="TRANSPORT PROTEIN COMB"/>
    <property type="match status" value="1"/>
</dbReference>
<feature type="compositionally biased region" description="Low complexity" evidence="6">
    <location>
        <begin position="1"/>
        <end position="13"/>
    </location>
</feature>
<evidence type="ECO:0000256" key="3">
    <source>
        <dbReference type="ARBA" id="ARBA00022989"/>
    </source>
</evidence>
<dbReference type="InterPro" id="IPR058634">
    <property type="entry name" value="AaeA-lik-b-barrel"/>
</dbReference>
<evidence type="ECO:0000313" key="11">
    <source>
        <dbReference type="Proteomes" id="UP001201273"/>
    </source>
</evidence>
<feature type="compositionally biased region" description="Low complexity" evidence="6">
    <location>
        <begin position="20"/>
        <end position="30"/>
    </location>
</feature>
<keyword evidence="4 7" id="KW-0472">Membrane</keyword>
<dbReference type="InterPro" id="IPR050739">
    <property type="entry name" value="MFP"/>
</dbReference>
<dbReference type="Proteomes" id="UP001201273">
    <property type="component" value="Unassembled WGS sequence"/>
</dbReference>
<accession>A0ABS8W6V8</accession>
<gene>
    <name evidence="10" type="ORF">K6Y31_01750</name>
</gene>
<keyword evidence="5" id="KW-0175">Coiled coil</keyword>
<dbReference type="Pfam" id="PF25963">
    <property type="entry name" value="Beta-barrel_AAEA"/>
    <property type="match status" value="1"/>
</dbReference>
<comment type="caution">
    <text evidence="10">The sequence shown here is derived from an EMBL/GenBank/DDBJ whole genome shotgun (WGS) entry which is preliminary data.</text>
</comment>
<reference evidence="10 11" key="1">
    <citation type="journal article" date="2022" name="Environ. Microbiol. Rep.">
        <title>Eco-phylogenetic analyses reveal divergent evolution of vitamin B12 metabolism in the marine bacterial family 'Psychromonadaceae'.</title>
        <authorList>
            <person name="Jin X."/>
            <person name="Yang Y."/>
            <person name="Cao H."/>
            <person name="Gao B."/>
            <person name="Zhao Z."/>
        </authorList>
    </citation>
    <scope>NUCLEOTIDE SEQUENCE [LARGE SCALE GENOMIC DNA]</scope>
    <source>
        <strain evidence="10 11">MKS20</strain>
    </source>
</reference>
<evidence type="ECO:0000259" key="9">
    <source>
        <dbReference type="Pfam" id="PF25963"/>
    </source>
</evidence>
<name>A0ABS8W6V8_9GAMM</name>
<protein>
    <submittedName>
        <fullName evidence="10">HlyD family secretion protein</fullName>
    </submittedName>
</protein>
<feature type="transmembrane region" description="Helical" evidence="7">
    <location>
        <begin position="42"/>
        <end position="60"/>
    </location>
</feature>
<evidence type="ECO:0000256" key="4">
    <source>
        <dbReference type="ARBA" id="ARBA00023136"/>
    </source>
</evidence>
<dbReference type="EMBL" id="JAIMJA010000002">
    <property type="protein sequence ID" value="MCE2593539.1"/>
    <property type="molecule type" value="Genomic_DNA"/>
</dbReference>
<proteinExistence type="predicted"/>
<keyword evidence="2 7" id="KW-0812">Transmembrane</keyword>
<feature type="domain" description="p-hydroxybenzoic acid efflux pump subunit AaeA-like beta-barrel" evidence="9">
    <location>
        <begin position="265"/>
        <end position="361"/>
    </location>
</feature>
<evidence type="ECO:0000256" key="5">
    <source>
        <dbReference type="SAM" id="Coils"/>
    </source>
</evidence>
<evidence type="ECO:0000256" key="6">
    <source>
        <dbReference type="SAM" id="MobiDB-lite"/>
    </source>
</evidence>
<dbReference type="Gene3D" id="2.40.50.100">
    <property type="match status" value="1"/>
</dbReference>
<organism evidence="10 11">
    <name type="scientific">Motilimonas cestriensis</name>
    <dbReference type="NCBI Taxonomy" id="2742685"/>
    <lineage>
        <taxon>Bacteria</taxon>
        <taxon>Pseudomonadati</taxon>
        <taxon>Pseudomonadota</taxon>
        <taxon>Gammaproteobacteria</taxon>
        <taxon>Alteromonadales</taxon>
        <taxon>Alteromonadales genera incertae sedis</taxon>
        <taxon>Motilimonas</taxon>
    </lineage>
</organism>
<dbReference type="Gene3D" id="1.10.287.470">
    <property type="entry name" value="Helix hairpin bin"/>
    <property type="match status" value="1"/>
</dbReference>
<evidence type="ECO:0000313" key="10">
    <source>
        <dbReference type="EMBL" id="MCE2593539.1"/>
    </source>
</evidence>
<evidence type="ECO:0000256" key="2">
    <source>
        <dbReference type="ARBA" id="ARBA00022692"/>
    </source>
</evidence>
<keyword evidence="3 7" id="KW-1133">Transmembrane helix</keyword>
<dbReference type="PANTHER" id="PTHR30386">
    <property type="entry name" value="MEMBRANE FUSION SUBUNIT OF EMRAB-TOLC MULTIDRUG EFFLUX PUMP"/>
    <property type="match status" value="1"/>
</dbReference>
<dbReference type="RefSeq" id="WP_233051145.1">
    <property type="nucleotide sequence ID" value="NZ_JAIMJA010000002.1"/>
</dbReference>
<sequence>MEQQQSAQQPASAEQEKPKSATTTVSESTAVAKPKTSKIKKITNIILLVLCAMFVFHLVADRFIPSTDLARVRAFVVPIAPQVSADVTDILAKPNQLVSAGDVLVKLDPTDFEIALKQAEEAVEQAKQGVGAQTAGIASAQARVGEAQANLVNAQAQYKRIATLADKGVVSQADKDNAKAGLSSARAGVASAKAELEKVKEQLGETGEDNSQLQSALLALEKAQLDLSRTSIVAPSDGGVSNFKLEVGYRANVGQPLMTFISMDSVWVEAYFRENSLGNLKSGDEVEIALDYAPGRVFSGKVSHIDYGIDWGQSEQAGKLAQIKSQSSWLRDTQRFPMTIVFSDEEAKGMRRVGGQADVIVYSEDATLLRPIGKVWIRFLSWLSYVR</sequence>
<evidence type="ECO:0000256" key="1">
    <source>
        <dbReference type="ARBA" id="ARBA00004167"/>
    </source>
</evidence>
<feature type="coiled-coil region" evidence="5">
    <location>
        <begin position="182"/>
        <end position="216"/>
    </location>
</feature>
<dbReference type="Gene3D" id="2.40.30.170">
    <property type="match status" value="1"/>
</dbReference>
<keyword evidence="11" id="KW-1185">Reference proteome</keyword>
<feature type="region of interest" description="Disordered" evidence="6">
    <location>
        <begin position="1"/>
        <end position="30"/>
    </location>
</feature>
<dbReference type="SUPFAM" id="SSF111369">
    <property type="entry name" value="HlyD-like secretion proteins"/>
    <property type="match status" value="3"/>
</dbReference>
<dbReference type="InterPro" id="IPR058633">
    <property type="entry name" value="EmrA/FarA_HH"/>
</dbReference>
<dbReference type="Pfam" id="PF25885">
    <property type="entry name" value="HH_EMRA"/>
    <property type="match status" value="1"/>
</dbReference>
<feature type="domain" description="Multidrug export protein EmrA/FarA alpha-helical hairpin" evidence="8">
    <location>
        <begin position="110"/>
        <end position="230"/>
    </location>
</feature>
<evidence type="ECO:0000259" key="8">
    <source>
        <dbReference type="Pfam" id="PF25885"/>
    </source>
</evidence>
<comment type="subcellular location">
    <subcellularLocation>
        <location evidence="1">Membrane</location>
        <topology evidence="1">Single-pass membrane protein</topology>
    </subcellularLocation>
</comment>